<keyword evidence="1" id="KW-1133">Transmembrane helix</keyword>
<accession>A0A6A7A6W8</accession>
<evidence type="ECO:0000313" key="3">
    <source>
        <dbReference type="Proteomes" id="UP000799424"/>
    </source>
</evidence>
<evidence type="ECO:0000313" key="2">
    <source>
        <dbReference type="EMBL" id="KAF2828926.1"/>
    </source>
</evidence>
<feature type="transmembrane region" description="Helical" evidence="1">
    <location>
        <begin position="50"/>
        <end position="69"/>
    </location>
</feature>
<dbReference type="EMBL" id="MU006221">
    <property type="protein sequence ID" value="KAF2828926.1"/>
    <property type="molecule type" value="Genomic_DNA"/>
</dbReference>
<reference evidence="2" key="1">
    <citation type="journal article" date="2020" name="Stud. Mycol.">
        <title>101 Dothideomycetes genomes: a test case for predicting lifestyles and emergence of pathogens.</title>
        <authorList>
            <person name="Haridas S."/>
            <person name="Albert R."/>
            <person name="Binder M."/>
            <person name="Bloem J."/>
            <person name="Labutti K."/>
            <person name="Salamov A."/>
            <person name="Andreopoulos B."/>
            <person name="Baker S."/>
            <person name="Barry K."/>
            <person name="Bills G."/>
            <person name="Bluhm B."/>
            <person name="Cannon C."/>
            <person name="Castanera R."/>
            <person name="Culley D."/>
            <person name="Daum C."/>
            <person name="Ezra D."/>
            <person name="Gonzalez J."/>
            <person name="Henrissat B."/>
            <person name="Kuo A."/>
            <person name="Liang C."/>
            <person name="Lipzen A."/>
            <person name="Lutzoni F."/>
            <person name="Magnuson J."/>
            <person name="Mondo S."/>
            <person name="Nolan M."/>
            <person name="Ohm R."/>
            <person name="Pangilinan J."/>
            <person name="Park H.-J."/>
            <person name="Ramirez L."/>
            <person name="Alfaro M."/>
            <person name="Sun H."/>
            <person name="Tritt A."/>
            <person name="Yoshinaga Y."/>
            <person name="Zwiers L.-H."/>
            <person name="Turgeon B."/>
            <person name="Goodwin S."/>
            <person name="Spatafora J."/>
            <person name="Crous P."/>
            <person name="Grigoriev I."/>
        </authorList>
    </citation>
    <scope>NUCLEOTIDE SEQUENCE</scope>
    <source>
        <strain evidence="2">CBS 113818</strain>
    </source>
</reference>
<organism evidence="2 3">
    <name type="scientific">Ophiobolus disseminans</name>
    <dbReference type="NCBI Taxonomy" id="1469910"/>
    <lineage>
        <taxon>Eukaryota</taxon>
        <taxon>Fungi</taxon>
        <taxon>Dikarya</taxon>
        <taxon>Ascomycota</taxon>
        <taxon>Pezizomycotina</taxon>
        <taxon>Dothideomycetes</taxon>
        <taxon>Pleosporomycetidae</taxon>
        <taxon>Pleosporales</taxon>
        <taxon>Pleosporineae</taxon>
        <taxon>Phaeosphaeriaceae</taxon>
        <taxon>Ophiobolus</taxon>
    </lineage>
</organism>
<keyword evidence="3" id="KW-1185">Reference proteome</keyword>
<proteinExistence type="predicted"/>
<keyword evidence="1" id="KW-0472">Membrane</keyword>
<keyword evidence="1" id="KW-0812">Transmembrane</keyword>
<gene>
    <name evidence="2" type="ORF">CC86DRAFT_183249</name>
</gene>
<dbReference type="AlphaFoldDB" id="A0A6A7A6W8"/>
<protein>
    <submittedName>
        <fullName evidence="2">Uncharacterized protein</fullName>
    </submittedName>
</protein>
<dbReference type="Proteomes" id="UP000799424">
    <property type="component" value="Unassembled WGS sequence"/>
</dbReference>
<evidence type="ECO:0000256" key="1">
    <source>
        <dbReference type="SAM" id="Phobius"/>
    </source>
</evidence>
<name>A0A6A7A6W8_9PLEO</name>
<sequence length="210" mass="23456">MCETGPSTPTRLNEPILPLRQRLARVLPNPTAYCPPSSGFISTRRAVTSHYSLIFVALWIVMMMSILVCRGGRRRALTRFQNWHVLHRGTRRLPSRIVCAIVLSIRQLQQASPLSSTRVLLNSITCPPSIVRSIRQVQRGSHSSSTPTLRVLIDLTTCPPMLDWLCIDAAPGGESRCSSAVAPGWIGEEAFITVWRRTEGVDEIRALNRF</sequence>